<dbReference type="GO" id="GO:0032259">
    <property type="term" value="P:methylation"/>
    <property type="evidence" value="ECO:0007669"/>
    <property type="project" value="UniProtKB-KW"/>
</dbReference>
<gene>
    <name evidence="6" type="primary">ASHR2</name>
    <name evidence="6" type="ORF">AXF42_Ash000654</name>
</gene>
<dbReference type="STRING" id="1088818.A0A2I0AGX5"/>
<dbReference type="InterPro" id="IPR044238">
    <property type="entry name" value="ASHR2-like"/>
</dbReference>
<dbReference type="EMBL" id="KZ451982">
    <property type="protein sequence ID" value="PKA54819.1"/>
    <property type="molecule type" value="Genomic_DNA"/>
</dbReference>
<evidence type="ECO:0000259" key="5">
    <source>
        <dbReference type="PROSITE" id="PS50280"/>
    </source>
</evidence>
<dbReference type="Gene3D" id="6.10.140.2220">
    <property type="match status" value="1"/>
</dbReference>
<evidence type="ECO:0000313" key="7">
    <source>
        <dbReference type="Proteomes" id="UP000236161"/>
    </source>
</evidence>
<protein>
    <submittedName>
        <fullName evidence="6">Histone-lysine N-methyltransferase ASHR2</fullName>
    </submittedName>
</protein>
<feature type="region of interest" description="Disordered" evidence="4">
    <location>
        <begin position="338"/>
        <end position="368"/>
    </location>
</feature>
<feature type="compositionally biased region" description="Acidic residues" evidence="4">
    <location>
        <begin position="339"/>
        <end position="368"/>
    </location>
</feature>
<dbReference type="PROSITE" id="PS50280">
    <property type="entry name" value="SET"/>
    <property type="match status" value="1"/>
</dbReference>
<dbReference type="Gene3D" id="2.170.270.10">
    <property type="entry name" value="SET domain"/>
    <property type="match status" value="1"/>
</dbReference>
<reference evidence="6 7" key="1">
    <citation type="journal article" date="2017" name="Nature">
        <title>The Apostasia genome and the evolution of orchids.</title>
        <authorList>
            <person name="Zhang G.Q."/>
            <person name="Liu K.W."/>
            <person name="Li Z."/>
            <person name="Lohaus R."/>
            <person name="Hsiao Y.Y."/>
            <person name="Niu S.C."/>
            <person name="Wang J.Y."/>
            <person name="Lin Y.C."/>
            <person name="Xu Q."/>
            <person name="Chen L.J."/>
            <person name="Yoshida K."/>
            <person name="Fujiwara S."/>
            <person name="Wang Z.W."/>
            <person name="Zhang Y.Q."/>
            <person name="Mitsuda N."/>
            <person name="Wang M."/>
            <person name="Liu G.H."/>
            <person name="Pecoraro L."/>
            <person name="Huang H.X."/>
            <person name="Xiao X.J."/>
            <person name="Lin M."/>
            <person name="Wu X.Y."/>
            <person name="Wu W.L."/>
            <person name="Chen Y.Y."/>
            <person name="Chang S.B."/>
            <person name="Sakamoto S."/>
            <person name="Ohme-Takagi M."/>
            <person name="Yagi M."/>
            <person name="Zeng S.J."/>
            <person name="Shen C.Y."/>
            <person name="Yeh C.M."/>
            <person name="Luo Y.B."/>
            <person name="Tsai W.C."/>
            <person name="Van de Peer Y."/>
            <person name="Liu Z.J."/>
        </authorList>
    </citation>
    <scope>NUCLEOTIDE SEQUENCE [LARGE SCALE GENOMIC DNA]</scope>
    <source>
        <strain evidence="7">cv. Shenzhen</strain>
        <tissue evidence="6">Stem</tissue>
    </source>
</reference>
<dbReference type="InterPro" id="IPR002893">
    <property type="entry name" value="Znf_MYND"/>
</dbReference>
<evidence type="ECO:0000256" key="3">
    <source>
        <dbReference type="ARBA" id="ARBA00022833"/>
    </source>
</evidence>
<evidence type="ECO:0000256" key="1">
    <source>
        <dbReference type="ARBA" id="ARBA00022723"/>
    </source>
</evidence>
<dbReference type="PANTHER" id="PTHR47420">
    <property type="entry name" value="HISTONE-LYSINE N-METHYLTRANSFERASE ASHR2"/>
    <property type="match status" value="1"/>
</dbReference>
<dbReference type="OrthoDB" id="265717at2759"/>
<dbReference type="SMART" id="SM00317">
    <property type="entry name" value="SET"/>
    <property type="match status" value="1"/>
</dbReference>
<evidence type="ECO:0000256" key="4">
    <source>
        <dbReference type="SAM" id="MobiDB-lite"/>
    </source>
</evidence>
<sequence>MGLSKKEKAMHHGQDEENIAHGEPAARKASLLFFSHTFFFFGAGGCRSATMSAATTLSESLVKLSTIPGRGRALVASRHIRPGEIILSDSPLLLYPAAFTPSPPTSFFCSYCFRSLLSVRLPCPTCSFAVFCSQYCLSAALTSSHSPSLCRSLDVLPRIRDTDLRALAVFLLAASNLSSTSPADFHRLLSLDGGDSSTAQAEAVVLHSLVAPLTGFSVDVTNALLAKDKRNAFGLMEPFRVEDAGERKVRAYGIYPNASLFNHDCLPNACRFDYLDREGNGNTDIMVRAIHDIPEGREVCLSYFPVKWGYKERQQRLTEDYGFRCSCDRCEVEKNWKDDAEESMEEEEEDEGVEAMEEEGGEVGGEENNDFPHAYFFVRYVCDQENCGGTMAPLPPQEKPSELMECNVCGRLRKQVDFVGEEGDVGNDIILDA</sequence>
<dbReference type="PROSITE" id="PS01360">
    <property type="entry name" value="ZF_MYND_1"/>
    <property type="match status" value="1"/>
</dbReference>
<keyword evidence="1" id="KW-0479">Metal-binding</keyword>
<dbReference type="InterPro" id="IPR001214">
    <property type="entry name" value="SET_dom"/>
</dbReference>
<dbReference type="CDD" id="cd20071">
    <property type="entry name" value="SET_SMYD"/>
    <property type="match status" value="1"/>
</dbReference>
<dbReference type="PANTHER" id="PTHR47420:SF3">
    <property type="entry name" value="HISTONE-LYSINE N-METHYLTRANSFERASE ASHR2"/>
    <property type="match status" value="1"/>
</dbReference>
<dbReference type="Proteomes" id="UP000236161">
    <property type="component" value="Unassembled WGS sequence"/>
</dbReference>
<dbReference type="InterPro" id="IPR046341">
    <property type="entry name" value="SET_dom_sf"/>
</dbReference>
<dbReference type="GO" id="GO:0008168">
    <property type="term" value="F:methyltransferase activity"/>
    <property type="evidence" value="ECO:0007669"/>
    <property type="project" value="UniProtKB-KW"/>
</dbReference>
<keyword evidence="2" id="KW-0863">Zinc-finger</keyword>
<keyword evidence="6" id="KW-0808">Transferase</keyword>
<dbReference type="Gene3D" id="1.10.220.160">
    <property type="match status" value="1"/>
</dbReference>
<dbReference type="SUPFAM" id="SSF82199">
    <property type="entry name" value="SET domain"/>
    <property type="match status" value="1"/>
</dbReference>
<keyword evidence="7" id="KW-1185">Reference proteome</keyword>
<proteinExistence type="predicted"/>
<organism evidence="6 7">
    <name type="scientific">Apostasia shenzhenica</name>
    <dbReference type="NCBI Taxonomy" id="1088818"/>
    <lineage>
        <taxon>Eukaryota</taxon>
        <taxon>Viridiplantae</taxon>
        <taxon>Streptophyta</taxon>
        <taxon>Embryophyta</taxon>
        <taxon>Tracheophyta</taxon>
        <taxon>Spermatophyta</taxon>
        <taxon>Magnoliopsida</taxon>
        <taxon>Liliopsida</taxon>
        <taxon>Asparagales</taxon>
        <taxon>Orchidaceae</taxon>
        <taxon>Apostasioideae</taxon>
        <taxon>Apostasia</taxon>
    </lineage>
</organism>
<dbReference type="AlphaFoldDB" id="A0A2I0AGX5"/>
<dbReference type="GO" id="GO:0008270">
    <property type="term" value="F:zinc ion binding"/>
    <property type="evidence" value="ECO:0007669"/>
    <property type="project" value="UniProtKB-KW"/>
</dbReference>
<keyword evidence="3" id="KW-0862">Zinc</keyword>
<evidence type="ECO:0000313" key="6">
    <source>
        <dbReference type="EMBL" id="PKA54819.1"/>
    </source>
</evidence>
<name>A0A2I0AGX5_9ASPA</name>
<dbReference type="Pfam" id="PF00856">
    <property type="entry name" value="SET"/>
    <property type="match status" value="1"/>
</dbReference>
<accession>A0A2I0AGX5</accession>
<keyword evidence="6" id="KW-0489">Methyltransferase</keyword>
<feature type="domain" description="SET" evidence="5">
    <location>
        <begin position="59"/>
        <end position="304"/>
    </location>
</feature>
<evidence type="ECO:0000256" key="2">
    <source>
        <dbReference type="ARBA" id="ARBA00022771"/>
    </source>
</evidence>